<gene>
    <name evidence="1" type="ORF">EV356DRAFT_560098</name>
</gene>
<name>A0A6A6H5N3_VIRVR</name>
<organism evidence="1 2">
    <name type="scientific">Viridothelium virens</name>
    <name type="common">Speckled blister lichen</name>
    <name type="synonym">Trypethelium virens</name>
    <dbReference type="NCBI Taxonomy" id="1048519"/>
    <lineage>
        <taxon>Eukaryota</taxon>
        <taxon>Fungi</taxon>
        <taxon>Dikarya</taxon>
        <taxon>Ascomycota</taxon>
        <taxon>Pezizomycotina</taxon>
        <taxon>Dothideomycetes</taxon>
        <taxon>Dothideomycetes incertae sedis</taxon>
        <taxon>Trypetheliales</taxon>
        <taxon>Trypetheliaceae</taxon>
        <taxon>Viridothelium</taxon>
    </lineage>
</organism>
<dbReference type="OrthoDB" id="10264449at2759"/>
<sequence>MSPYPSKDEIAELATHLSTSDPSPFYDRVSPNVVWDVLGTHPAAGHFTSFESWKKSALGVANKFLKEPLRFKVVNAFGGGEQDWCCLELEAIDAVAKNGIPYPQQYCWLLRFDEHGIIVQVRAYVDSVLVNKIADANP</sequence>
<reference evidence="1" key="1">
    <citation type="journal article" date="2020" name="Stud. Mycol.">
        <title>101 Dothideomycetes genomes: a test case for predicting lifestyles and emergence of pathogens.</title>
        <authorList>
            <person name="Haridas S."/>
            <person name="Albert R."/>
            <person name="Binder M."/>
            <person name="Bloem J."/>
            <person name="Labutti K."/>
            <person name="Salamov A."/>
            <person name="Andreopoulos B."/>
            <person name="Baker S."/>
            <person name="Barry K."/>
            <person name="Bills G."/>
            <person name="Bluhm B."/>
            <person name="Cannon C."/>
            <person name="Castanera R."/>
            <person name="Culley D."/>
            <person name="Daum C."/>
            <person name="Ezra D."/>
            <person name="Gonzalez J."/>
            <person name="Henrissat B."/>
            <person name="Kuo A."/>
            <person name="Liang C."/>
            <person name="Lipzen A."/>
            <person name="Lutzoni F."/>
            <person name="Magnuson J."/>
            <person name="Mondo S."/>
            <person name="Nolan M."/>
            <person name="Ohm R."/>
            <person name="Pangilinan J."/>
            <person name="Park H.-J."/>
            <person name="Ramirez L."/>
            <person name="Alfaro M."/>
            <person name="Sun H."/>
            <person name="Tritt A."/>
            <person name="Yoshinaga Y."/>
            <person name="Zwiers L.-H."/>
            <person name="Turgeon B."/>
            <person name="Goodwin S."/>
            <person name="Spatafora J."/>
            <person name="Crous P."/>
            <person name="Grigoriev I."/>
        </authorList>
    </citation>
    <scope>NUCLEOTIDE SEQUENCE</scope>
    <source>
        <strain evidence="1">Tuck. ex Michener</strain>
    </source>
</reference>
<evidence type="ECO:0008006" key="3">
    <source>
        <dbReference type="Google" id="ProtNLM"/>
    </source>
</evidence>
<evidence type="ECO:0000313" key="2">
    <source>
        <dbReference type="Proteomes" id="UP000800092"/>
    </source>
</evidence>
<dbReference type="AlphaFoldDB" id="A0A6A6H5N3"/>
<accession>A0A6A6H5N3</accession>
<protein>
    <recommendedName>
        <fullName evidence="3">SnoaL-like domain-containing protein</fullName>
    </recommendedName>
</protein>
<keyword evidence="2" id="KW-1185">Reference proteome</keyword>
<dbReference type="EMBL" id="ML991809">
    <property type="protein sequence ID" value="KAF2233128.1"/>
    <property type="molecule type" value="Genomic_DNA"/>
</dbReference>
<dbReference type="Proteomes" id="UP000800092">
    <property type="component" value="Unassembled WGS sequence"/>
</dbReference>
<dbReference type="SUPFAM" id="SSF54427">
    <property type="entry name" value="NTF2-like"/>
    <property type="match status" value="1"/>
</dbReference>
<evidence type="ECO:0000313" key="1">
    <source>
        <dbReference type="EMBL" id="KAF2233128.1"/>
    </source>
</evidence>
<proteinExistence type="predicted"/>
<dbReference type="InterPro" id="IPR032710">
    <property type="entry name" value="NTF2-like_dom_sf"/>
</dbReference>
<dbReference type="Gene3D" id="3.10.450.50">
    <property type="match status" value="1"/>
</dbReference>